<dbReference type="FunFam" id="3.40.640.10:FF:000078">
    <property type="entry name" value="Adenosylmethionine-8-amino-7-oxononanoate aminotransferase"/>
    <property type="match status" value="1"/>
</dbReference>
<evidence type="ECO:0000256" key="11">
    <source>
        <dbReference type="ARBA" id="ARBA00048449"/>
    </source>
</evidence>
<evidence type="ECO:0000256" key="5">
    <source>
        <dbReference type="ARBA" id="ARBA00022490"/>
    </source>
</evidence>
<dbReference type="Pfam" id="PF00202">
    <property type="entry name" value="Aminotran_3"/>
    <property type="match status" value="1"/>
</dbReference>
<reference evidence="14 15" key="1">
    <citation type="submission" date="2019-02" db="EMBL/GenBank/DDBJ databases">
        <title>Deep-cultivation of Planctomycetes and their phenomic and genomic characterization uncovers novel biology.</title>
        <authorList>
            <person name="Wiegand S."/>
            <person name="Jogler M."/>
            <person name="Boedeker C."/>
            <person name="Pinto D."/>
            <person name="Vollmers J."/>
            <person name="Rivas-Marin E."/>
            <person name="Kohn T."/>
            <person name="Peeters S.H."/>
            <person name="Heuer A."/>
            <person name="Rast P."/>
            <person name="Oberbeckmann S."/>
            <person name="Bunk B."/>
            <person name="Jeske O."/>
            <person name="Meyerdierks A."/>
            <person name="Storesund J.E."/>
            <person name="Kallscheuer N."/>
            <person name="Luecker S."/>
            <person name="Lage O.M."/>
            <person name="Pohl T."/>
            <person name="Merkel B.J."/>
            <person name="Hornburger P."/>
            <person name="Mueller R.-W."/>
            <person name="Bruemmer F."/>
            <person name="Labrenz M."/>
            <person name="Spormann A.M."/>
            <person name="Op den Camp H."/>
            <person name="Overmann J."/>
            <person name="Amann R."/>
            <person name="Jetten M.S.M."/>
            <person name="Mascher T."/>
            <person name="Medema M.H."/>
            <person name="Devos D.P."/>
            <person name="Kaster A.-K."/>
            <person name="Ovreas L."/>
            <person name="Rohde M."/>
            <person name="Galperin M.Y."/>
            <person name="Jogler C."/>
        </authorList>
    </citation>
    <scope>NUCLEOTIDE SEQUENCE [LARGE SCALE GENOMIC DNA]</scope>
    <source>
        <strain evidence="14 15">ETA_A8</strain>
    </source>
</reference>
<evidence type="ECO:0000256" key="2">
    <source>
        <dbReference type="ARBA" id="ARBA00004496"/>
    </source>
</evidence>
<evidence type="ECO:0000256" key="8">
    <source>
        <dbReference type="ARBA" id="ARBA00022691"/>
    </source>
</evidence>
<evidence type="ECO:0000256" key="6">
    <source>
        <dbReference type="ARBA" id="ARBA00022576"/>
    </source>
</evidence>
<dbReference type="GO" id="GO:0005737">
    <property type="term" value="C:cytoplasm"/>
    <property type="evidence" value="ECO:0007669"/>
    <property type="project" value="UniProtKB-SubCell"/>
</dbReference>
<proteinExistence type="inferred from homology"/>
<dbReference type="RefSeq" id="WP_145088261.1">
    <property type="nucleotide sequence ID" value="NZ_CP036274.1"/>
</dbReference>
<feature type="binding site" evidence="13">
    <location>
        <position position="329"/>
    </location>
    <ligand>
        <name>substrate</name>
    </ligand>
</feature>
<evidence type="ECO:0000256" key="12">
    <source>
        <dbReference type="ARBA" id="ARBA00060970"/>
    </source>
</evidence>
<keyword evidence="7 13" id="KW-0808">Transferase</keyword>
<accession>A0A517YB10</accession>
<dbReference type="InterPro" id="IPR015422">
    <property type="entry name" value="PyrdxlP-dep_Trfase_small"/>
</dbReference>
<dbReference type="PROSITE" id="PS00600">
    <property type="entry name" value="AA_TRANSFER_CLASS_3"/>
    <property type="match status" value="1"/>
</dbReference>
<evidence type="ECO:0000313" key="15">
    <source>
        <dbReference type="Proteomes" id="UP000315017"/>
    </source>
</evidence>
<dbReference type="EC" id="2.6.1.62" evidence="13"/>
<feature type="binding site" evidence="13">
    <location>
        <position position="265"/>
    </location>
    <ligand>
        <name>pyridoxal 5'-phosphate</name>
        <dbReference type="ChEBI" id="CHEBI:597326"/>
    </ligand>
</feature>
<feature type="binding site" evidence="13">
    <location>
        <begin position="124"/>
        <end position="125"/>
    </location>
    <ligand>
        <name>pyridoxal 5'-phosphate</name>
        <dbReference type="ChEBI" id="CHEBI:597326"/>
    </ligand>
</feature>
<comment type="cofactor">
    <cofactor evidence="1 13">
        <name>pyridoxal 5'-phosphate</name>
        <dbReference type="ChEBI" id="CHEBI:597326"/>
    </cofactor>
</comment>
<dbReference type="InterPro" id="IPR005814">
    <property type="entry name" value="Aminotrans_3"/>
</dbReference>
<evidence type="ECO:0000313" key="14">
    <source>
        <dbReference type="EMBL" id="QDU27420.1"/>
    </source>
</evidence>
<dbReference type="HAMAP" id="MF_00834">
    <property type="entry name" value="BioA"/>
    <property type="match status" value="1"/>
</dbReference>
<feature type="binding site" evidence="13">
    <location>
        <position position="159"/>
    </location>
    <ligand>
        <name>substrate</name>
    </ligand>
</feature>
<feature type="binding site" evidence="13">
    <location>
        <begin position="330"/>
        <end position="331"/>
    </location>
    <ligand>
        <name>pyridoxal 5'-phosphate</name>
        <dbReference type="ChEBI" id="CHEBI:597326"/>
    </ligand>
</feature>
<feature type="binding site" evidence="13">
    <location>
        <position position="294"/>
    </location>
    <ligand>
        <name>substrate</name>
    </ligand>
</feature>
<dbReference type="InterPro" id="IPR015421">
    <property type="entry name" value="PyrdxlP-dep_Trfase_major"/>
</dbReference>
<evidence type="ECO:0000256" key="3">
    <source>
        <dbReference type="ARBA" id="ARBA00005063"/>
    </source>
</evidence>
<feature type="modified residue" description="N6-(pyridoxal phosphate)lysine" evidence="13">
    <location>
        <position position="294"/>
    </location>
</feature>
<dbReference type="UniPathway" id="UPA00078">
    <property type="reaction ID" value="UER00160"/>
</dbReference>
<dbReference type="InterPro" id="IPR005815">
    <property type="entry name" value="BioA"/>
</dbReference>
<comment type="subunit">
    <text evidence="4 13">Homodimer.</text>
</comment>
<evidence type="ECO:0000256" key="1">
    <source>
        <dbReference type="ARBA" id="ARBA00001933"/>
    </source>
</evidence>
<comment type="function">
    <text evidence="13">Catalyzes the transfer of the alpha-amino group from S-adenosyl-L-methionine (SAM) to 7-keto-8-aminopelargonic acid (KAPA) to form 7,8-diaminopelargonic acid (DAPA). It is the only aminotransferase known to utilize SAM as an amino donor.</text>
</comment>
<dbReference type="OrthoDB" id="9816013at2"/>
<dbReference type="PANTHER" id="PTHR42684:SF17">
    <property type="entry name" value="ADENOSYLMETHIONINE-8-AMINO-7-OXONONANOATE AMINOTRANSFERASE"/>
    <property type="match status" value="1"/>
</dbReference>
<dbReference type="InterPro" id="IPR049704">
    <property type="entry name" value="Aminotrans_3_PPA_site"/>
</dbReference>
<comment type="catalytic activity">
    <reaction evidence="11 13">
        <text>(8S)-8-amino-7-oxononanoate + S-adenosyl-L-methionine = S-adenosyl-4-methylsulfanyl-2-oxobutanoate + (7R,8S)-7,8-diammoniononanoate</text>
        <dbReference type="Rhea" id="RHEA:16861"/>
        <dbReference type="ChEBI" id="CHEBI:16490"/>
        <dbReference type="ChEBI" id="CHEBI:59789"/>
        <dbReference type="ChEBI" id="CHEBI:149468"/>
        <dbReference type="ChEBI" id="CHEBI:149469"/>
        <dbReference type="EC" id="2.6.1.62"/>
    </reaction>
</comment>
<evidence type="ECO:0000256" key="13">
    <source>
        <dbReference type="HAMAP-Rule" id="MF_00834"/>
    </source>
</evidence>
<sequence>MVDDSPRPADESPTREQLEAWDRELVWHAFTQMTEHQPFIIQRAEGCTLYDLEGRAYLDGVSSLWCNVHGHRHPTIDAAIRAQLDQVAHVTSLGMAHPTTIKLARRLVDLAPAGLGHVFFSDSGATAVEVALKMAFQFWQQCEQPQPKKTKYLAFENAYHGDTLGSVSVGGVPRFHEMFRPLLFEVLRLPSPTMYRLPTNVTRENACEYFLNLVAQVLEHQHAEIAAVIVEPLMQCAAGMILHPPGFLRGLRELTRQHDVLLIADEVAVGMGRTGRMFACQQEDVQPDLLCLAKGITGGYLPLAATLATDRIWQAFLGTYSSSRTFFHGHTYGGNPLGAAAALATLDVFEQEQTLANMPAKIARLQEYLARIALHPNVGDVRQLGLIAGIELVRDRVTQEPFPWGERRGQRVCNHALTRGVWLRPLGNVVVMMPPLNIKLEELDRICLAVEEGIEVATR</sequence>
<evidence type="ECO:0000256" key="4">
    <source>
        <dbReference type="ARBA" id="ARBA00011738"/>
    </source>
</evidence>
<keyword evidence="10 13" id="KW-0663">Pyridoxal phosphate</keyword>
<dbReference type="GO" id="GO:0004015">
    <property type="term" value="F:adenosylmethionine-8-amino-7-oxononanoate transaminase activity"/>
    <property type="evidence" value="ECO:0007669"/>
    <property type="project" value="UniProtKB-UniRule"/>
</dbReference>
<dbReference type="Gene3D" id="3.90.1150.10">
    <property type="entry name" value="Aspartate Aminotransferase, domain 1"/>
    <property type="match status" value="1"/>
</dbReference>
<dbReference type="EMBL" id="CP036274">
    <property type="protein sequence ID" value="QDU27420.1"/>
    <property type="molecule type" value="Genomic_DNA"/>
</dbReference>
<evidence type="ECO:0000256" key="10">
    <source>
        <dbReference type="ARBA" id="ARBA00022898"/>
    </source>
</evidence>
<keyword evidence="9 13" id="KW-0093">Biotin biosynthesis</keyword>
<dbReference type="PANTHER" id="PTHR42684">
    <property type="entry name" value="ADENOSYLMETHIONINE-8-AMINO-7-OXONONANOATE AMINOTRANSFERASE"/>
    <property type="match status" value="1"/>
</dbReference>
<dbReference type="InterPro" id="IPR015424">
    <property type="entry name" value="PyrdxlP-dep_Trfase"/>
</dbReference>
<comment type="subcellular location">
    <subcellularLocation>
        <location evidence="2 13">Cytoplasm</location>
    </subcellularLocation>
</comment>
<organism evidence="14 15">
    <name type="scientific">Anatilimnocola aggregata</name>
    <dbReference type="NCBI Taxonomy" id="2528021"/>
    <lineage>
        <taxon>Bacteria</taxon>
        <taxon>Pseudomonadati</taxon>
        <taxon>Planctomycetota</taxon>
        <taxon>Planctomycetia</taxon>
        <taxon>Pirellulales</taxon>
        <taxon>Pirellulaceae</taxon>
        <taxon>Anatilimnocola</taxon>
    </lineage>
</organism>
<keyword evidence="6 13" id="KW-0032">Aminotransferase</keyword>
<gene>
    <name evidence="14" type="primary">bioK</name>
    <name evidence="13" type="synonym">bioA</name>
    <name evidence="14" type="ORF">ETAA8_25070</name>
</gene>
<feature type="binding site" evidence="13">
    <location>
        <position position="424"/>
    </location>
    <ligand>
        <name>substrate</name>
    </ligand>
</feature>
<keyword evidence="15" id="KW-1185">Reference proteome</keyword>
<dbReference type="Gene3D" id="3.40.640.10">
    <property type="entry name" value="Type I PLP-dependent aspartate aminotransferase-like (Major domain)"/>
    <property type="match status" value="1"/>
</dbReference>
<dbReference type="GO" id="GO:0030170">
    <property type="term" value="F:pyridoxal phosphate binding"/>
    <property type="evidence" value="ECO:0007669"/>
    <property type="project" value="UniProtKB-UniRule"/>
</dbReference>
<feature type="site" description="Participates in the substrate recognition with KAPA and in a stacking interaction with the adenine ring of SAM" evidence="13">
    <location>
        <position position="30"/>
    </location>
</feature>
<evidence type="ECO:0000256" key="9">
    <source>
        <dbReference type="ARBA" id="ARBA00022756"/>
    </source>
</evidence>
<dbReference type="Proteomes" id="UP000315017">
    <property type="component" value="Chromosome"/>
</dbReference>
<keyword evidence="5 13" id="KW-0963">Cytoplasm</keyword>
<dbReference type="SUPFAM" id="SSF53383">
    <property type="entry name" value="PLP-dependent transferases"/>
    <property type="match status" value="1"/>
</dbReference>
<evidence type="ECO:0000256" key="7">
    <source>
        <dbReference type="ARBA" id="ARBA00022679"/>
    </source>
</evidence>
<dbReference type="KEGG" id="aagg:ETAA8_25070"/>
<comment type="pathway">
    <text evidence="3 13">Cofactor biosynthesis; biotin biosynthesis; 7,8-diaminononanoate from 8-amino-7-oxononanoate (SAM route): step 1/1.</text>
</comment>
<dbReference type="GO" id="GO:0009102">
    <property type="term" value="P:biotin biosynthetic process"/>
    <property type="evidence" value="ECO:0007669"/>
    <property type="project" value="UniProtKB-UniRule"/>
</dbReference>
<dbReference type="CDD" id="cd00610">
    <property type="entry name" value="OAT_like"/>
    <property type="match status" value="1"/>
</dbReference>
<dbReference type="AlphaFoldDB" id="A0A517YB10"/>
<name>A0A517YB10_9BACT</name>
<comment type="caution">
    <text evidence="13">Lacks conserved residue(s) required for the propagation of feature annotation.</text>
</comment>
<dbReference type="NCBIfam" id="TIGR00508">
    <property type="entry name" value="bioA"/>
    <property type="match status" value="1"/>
</dbReference>
<keyword evidence="8 13" id="KW-0949">S-adenosyl-L-methionine</keyword>
<comment type="similarity">
    <text evidence="12 13">Belongs to the class-III pyridoxal-phosphate-dependent aminotransferase family. BioA subfamily.</text>
</comment>
<protein>
    <recommendedName>
        <fullName evidence="13">Adenosylmethionine-8-amino-7-oxononanoate aminotransferase</fullName>
        <ecNumber evidence="13">2.6.1.62</ecNumber>
    </recommendedName>
    <alternativeName>
        <fullName evidence="13">7,8-diamino-pelargonic acid aminotransferase</fullName>
        <shortName evidence="13">DAPA AT</shortName>
        <shortName evidence="13">DAPA aminotransferase</shortName>
    </alternativeName>
    <alternativeName>
        <fullName evidence="13">7,8-diaminononanoate synthase</fullName>
        <shortName evidence="13">DANS</shortName>
    </alternativeName>
    <alternativeName>
        <fullName evidence="13">Diaminopelargonic acid synthase</fullName>
    </alternativeName>
</protein>